<dbReference type="Gene3D" id="3.30.1180.10">
    <property type="match status" value="1"/>
</dbReference>
<sequence length="272" mass="30491">MVAFVVDSSCDIPTTNLKYPVYSIPLRVFLDGAEYKDKVDINVNTFYKKIETAKDFATSLPNPKEAEELIKKLYKEYDHIYVLSISSRLSGTYNMLKSICEPMSDKVTVLDSKTASVEIYCILKRLFDEVDSGNVITQEIVDKHKNNSMLIFAVGTLEYLEKGGRIGKAKALLGKLLRIKPILTVDEEGEVASIGMARKMTSVVDKIIEIAEKFIKEHKIEKPYFVSGYGGEVVKEYIQKIQKYFGIKDIARIGPSIGVHTGPKVFGIVVSK</sequence>
<dbReference type="PANTHER" id="PTHR33434">
    <property type="entry name" value="DEGV DOMAIN-CONTAINING PROTEIN DR_1986-RELATED"/>
    <property type="match status" value="1"/>
</dbReference>
<gene>
    <name evidence="2" type="ORF">JYK00_05290</name>
</gene>
<dbReference type="InterPro" id="IPR050270">
    <property type="entry name" value="DegV_domain_contain"/>
</dbReference>
<name>A0ABX7S461_9BACT</name>
<evidence type="ECO:0000313" key="2">
    <source>
        <dbReference type="EMBL" id="QTA37167.1"/>
    </source>
</evidence>
<dbReference type="Gene3D" id="3.40.50.10170">
    <property type="match status" value="1"/>
</dbReference>
<evidence type="ECO:0000313" key="3">
    <source>
        <dbReference type="Proteomes" id="UP000671862"/>
    </source>
</evidence>
<dbReference type="NCBIfam" id="TIGR00762">
    <property type="entry name" value="DegV"/>
    <property type="match status" value="1"/>
</dbReference>
<dbReference type="PANTHER" id="PTHR33434:SF2">
    <property type="entry name" value="FATTY ACID-BINDING PROTEIN TM_1468"/>
    <property type="match status" value="1"/>
</dbReference>
<reference evidence="2 3" key="1">
    <citation type="submission" date="2021-03" db="EMBL/GenBank/DDBJ databases">
        <title>Thermosipho ferrireducens sp.nov., an anaerobic thermophilic iron-reducing bacterium isolated from a deep-sea hydrothermal sulfide deposits.</title>
        <authorList>
            <person name="Zeng X."/>
            <person name="Chen Y."/>
            <person name="Shao Z."/>
        </authorList>
    </citation>
    <scope>NUCLEOTIDE SEQUENCE [LARGE SCALE GENOMIC DNA]</scope>
    <source>
        <strain evidence="2 3">JL129W03</strain>
    </source>
</reference>
<proteinExistence type="predicted"/>
<dbReference type="InterPro" id="IPR043168">
    <property type="entry name" value="DegV_C"/>
</dbReference>
<organism evidence="2 3">
    <name type="scientific">Thermosipho ferrireducens</name>
    <dbReference type="NCBI Taxonomy" id="2571116"/>
    <lineage>
        <taxon>Bacteria</taxon>
        <taxon>Thermotogati</taxon>
        <taxon>Thermotogota</taxon>
        <taxon>Thermotogae</taxon>
        <taxon>Thermotogales</taxon>
        <taxon>Fervidobacteriaceae</taxon>
        <taxon>Thermosipho</taxon>
    </lineage>
</organism>
<dbReference type="EMBL" id="CP071446">
    <property type="protein sequence ID" value="QTA37167.1"/>
    <property type="molecule type" value="Genomic_DNA"/>
</dbReference>
<protein>
    <submittedName>
        <fullName evidence="2">DegV family protein</fullName>
    </submittedName>
</protein>
<accession>A0ABX7S461</accession>
<dbReference type="PROSITE" id="PS51482">
    <property type="entry name" value="DEGV"/>
    <property type="match status" value="1"/>
</dbReference>
<dbReference type="InterPro" id="IPR003797">
    <property type="entry name" value="DegV"/>
</dbReference>
<dbReference type="SUPFAM" id="SSF82549">
    <property type="entry name" value="DAK1/DegV-like"/>
    <property type="match status" value="1"/>
</dbReference>
<dbReference type="Proteomes" id="UP000671862">
    <property type="component" value="Chromosome"/>
</dbReference>
<keyword evidence="1" id="KW-0446">Lipid-binding</keyword>
<keyword evidence="3" id="KW-1185">Reference proteome</keyword>
<evidence type="ECO:0000256" key="1">
    <source>
        <dbReference type="ARBA" id="ARBA00023121"/>
    </source>
</evidence>
<dbReference type="RefSeq" id="WP_207565892.1">
    <property type="nucleotide sequence ID" value="NZ_CP071446.1"/>
</dbReference>
<dbReference type="Pfam" id="PF02645">
    <property type="entry name" value="DegV"/>
    <property type="match status" value="1"/>
</dbReference>